<dbReference type="PROSITE" id="PS50856">
    <property type="entry name" value="AMOP"/>
    <property type="match status" value="1"/>
</dbReference>
<comment type="caution">
    <text evidence="6">Lacks conserved residue(s) required for the propagation of feature annotation.</text>
</comment>
<keyword evidence="3 8" id="KW-1133">Transmembrane helix</keyword>
<feature type="domain" description="Sushi" evidence="11">
    <location>
        <begin position="1154"/>
        <end position="1214"/>
    </location>
</feature>
<dbReference type="InterPro" id="IPR014756">
    <property type="entry name" value="Ig_E-set"/>
</dbReference>
<organism evidence="14 15">
    <name type="scientific">Drosophila rubida</name>
    <dbReference type="NCBI Taxonomy" id="30044"/>
    <lineage>
        <taxon>Eukaryota</taxon>
        <taxon>Metazoa</taxon>
        <taxon>Ecdysozoa</taxon>
        <taxon>Arthropoda</taxon>
        <taxon>Hexapoda</taxon>
        <taxon>Insecta</taxon>
        <taxon>Pterygota</taxon>
        <taxon>Neoptera</taxon>
        <taxon>Endopterygota</taxon>
        <taxon>Diptera</taxon>
        <taxon>Brachycera</taxon>
        <taxon>Muscomorpha</taxon>
        <taxon>Ephydroidea</taxon>
        <taxon>Drosophilidae</taxon>
        <taxon>Drosophila</taxon>
    </lineage>
</organism>
<dbReference type="InterPro" id="IPR051495">
    <property type="entry name" value="Epithelial_Barrier/Signaling"/>
</dbReference>
<dbReference type="InterPro" id="IPR056619">
    <property type="entry name" value="C8-3_MUC4"/>
</dbReference>
<dbReference type="InterPro" id="IPR001846">
    <property type="entry name" value="VWF_type-D"/>
</dbReference>
<dbReference type="InterPro" id="IPR003886">
    <property type="entry name" value="NIDO_dom"/>
</dbReference>
<feature type="domain" description="AMOP" evidence="10">
    <location>
        <begin position="691"/>
        <end position="842"/>
    </location>
</feature>
<feature type="region of interest" description="Disordered" evidence="7">
    <location>
        <begin position="1356"/>
        <end position="1529"/>
    </location>
</feature>
<feature type="domain" description="NIDO" evidence="12">
    <location>
        <begin position="294"/>
        <end position="460"/>
    </location>
</feature>
<dbReference type="SMART" id="SM00723">
    <property type="entry name" value="AMOP"/>
    <property type="match status" value="1"/>
</dbReference>
<dbReference type="PROSITE" id="PS50923">
    <property type="entry name" value="SUSHI"/>
    <property type="match status" value="1"/>
</dbReference>
<feature type="compositionally biased region" description="Polar residues" evidence="7">
    <location>
        <begin position="1498"/>
        <end position="1507"/>
    </location>
</feature>
<dbReference type="InterPro" id="IPR035976">
    <property type="entry name" value="Sushi/SCR/CCP_sf"/>
</dbReference>
<evidence type="ECO:0000256" key="5">
    <source>
        <dbReference type="ARBA" id="ARBA00023157"/>
    </source>
</evidence>
<evidence type="ECO:0000259" key="12">
    <source>
        <dbReference type="PROSITE" id="PS51220"/>
    </source>
</evidence>
<proteinExistence type="predicted"/>
<dbReference type="CDD" id="cd00033">
    <property type="entry name" value="CCP"/>
    <property type="match status" value="1"/>
</dbReference>
<sequence>MRFKLFMVCALACGFMAYVLANENVSTEVEDQIVNAVSANKASKVAQAVEFVEIPEEPKTAPAVKKVEKVSPQPAVPAAAAPAAAAPAKPAAPAATAAKPQAQPIVQTAKVAAAAPMKLLPVASSRGTDDILTVAGLKPQAKSGALVLADDYYLGELYDVDNSGYNWDPNNNVAPPDTPSTAAGGYTITPARLAELRSNFMYWFFDKDNYGGRGDYQFDIHASMTQLHKNLNFQMPFYGFRFNYTRLSLNGYLEFSDPPEYLTYPLVFPIKDWPVKRDPSFMGIFFSKCRVGRIYPSDLDQRTPGVYWRVVRDLMGRTDRFGVEVRERTMWDIRTGVVGADTFVPKHVVIGTWKNVSFAGGIDNSLFTTNTFQMVLATDEVYTYAIWNYAVLNWLSHTEAGGDTTKGEGGTPAFVGFNAGNGTQAYEYKPYSQNMVIRDLANRGWGNGFPGRHIFRIDEQILIGSCNKDIDAALLPLTFAPESGNMLGGQVVNITGPCFDPNIRVTCHFDTESVLGTYVDRNRVICVQPFLKAEGYIRFQISVGTQRFKWRGKYFVETPAAATEKIFFATDDVHKKNPSEIRITWSAFNLTSNANANVMISLWGYRETKIEPQLEYIDVIEASLTNTGSYVITPSNYLTRHNINNDMQFGFLQINLTQPEQYSNLAISPILWSRPIPLAWYMAPQWEQKHGKRWSRALCDNWIRADRFLRNFAADLPLCPCTLEQAVLDKGRFRPDRECDKDSNPSCLRHRGAIHCVVSGTPVAQGAEQQCCYDRYGFLMLTYDQMWGSRPRRIHNLGKMPWNEASKVPSLSMWFHDMRPFYSCCFWQEEQAVGCETYRFERRPSQDCVAYQAPGVAGVFGDPHLITFDGTQYTFNGLGEFVLARSTDQSERFEVQGRFQQMPPNYYGQVMATQLTSVAMRGNTTTTIEVRLRPLHARWRYRLDVLADGRKVYFDRESLKFQHFDGVTVYTPTYLLNQSQVVVQFDAGIGVEIVENEGFMTGRVFLPWKFINKTAGLFGNWSYNKLDDFTLPNGQVSSINTNDMRSLYYNFGLKWMLTDRDVPNVGAALFTREFGRMASYYSNASFVPNFVMNPVDFLPANRSYDVDRAEELCGECMQCEYDYAMTLDRDLAHFTKNYYESLVNMQAENAQRVVSCGVLQTPRFGRKLSFDFMPGAKVAFECNEGFILVGDQRRECLSNGLWNLPEYGYTECLREVYYTRRVAFIAIGIILLVICPLMLCIVCGVYRYRQKQLKEDPHWQMPVLPRSRAGSARNLRVLNYDPEDDSDTDASTLKKSRSYDKVYRTNEPLPGKPQIDFPAKKWDLDMNDEDVTSSEGSDNRTSTKLAKDISYINKTNVAHATGEKPKQTGRRSLRAGSNPELDHDAVPAAGHHDDDDDEFDEGDVHTGTLHPAGYHQPLSPEEADHLHQQQYSPTFSGVDSRTSGASSINYTPQAATQNRFGGVPVLPSNTQYYNRPPSGVPQAVATTATPMRIAPTLPGTQLTQDSGLPSPPPPHATSPTPSVQKSTEV</sequence>
<feature type="signal peptide" evidence="9">
    <location>
        <begin position="1"/>
        <end position="21"/>
    </location>
</feature>
<feature type="transmembrane region" description="Helical" evidence="8">
    <location>
        <begin position="1222"/>
        <end position="1246"/>
    </location>
</feature>
<keyword evidence="4 8" id="KW-0472">Membrane</keyword>
<evidence type="ECO:0000259" key="11">
    <source>
        <dbReference type="PROSITE" id="PS50923"/>
    </source>
</evidence>
<feature type="compositionally biased region" description="Basic and acidic residues" evidence="7">
    <location>
        <begin position="1380"/>
        <end position="1393"/>
    </location>
</feature>
<keyword evidence="2 8" id="KW-0812">Transmembrane</keyword>
<evidence type="ECO:0008006" key="16">
    <source>
        <dbReference type="Google" id="ProtNLM"/>
    </source>
</evidence>
<dbReference type="Pfam" id="PF00094">
    <property type="entry name" value="VWD"/>
    <property type="match status" value="1"/>
</dbReference>
<dbReference type="PANTHER" id="PTHR13802:SF52">
    <property type="entry name" value="MUCIN-4"/>
    <property type="match status" value="1"/>
</dbReference>
<protein>
    <recommendedName>
        <fullName evidence="16">Protein mesh</fullName>
    </recommendedName>
</protein>
<dbReference type="Gene3D" id="2.60.40.10">
    <property type="entry name" value="Immunoglobulins"/>
    <property type="match status" value="1"/>
</dbReference>
<reference evidence="14" key="1">
    <citation type="journal article" date="2021" name="Mol. Ecol. Resour.">
        <title>Phylogenomic analyses of the genus Drosophila reveals genomic signals of climate adaptation.</title>
        <authorList>
            <person name="Li F."/>
            <person name="Rane R.V."/>
            <person name="Luria V."/>
            <person name="Xiong Z."/>
            <person name="Chen J."/>
            <person name="Li Z."/>
            <person name="Catullo R.A."/>
            <person name="Griffin P.C."/>
            <person name="Schiffer M."/>
            <person name="Pearce S."/>
            <person name="Lee S.F."/>
            <person name="McElroy K."/>
            <person name="Stocker A."/>
            <person name="Shirriffs J."/>
            <person name="Cockerell F."/>
            <person name="Coppin C."/>
            <person name="Sgro C.M."/>
            <person name="Karger A."/>
            <person name="Cain J.W."/>
            <person name="Weber J.A."/>
            <person name="Santpere G."/>
            <person name="Kirschner M.W."/>
            <person name="Hoffmann A.A."/>
            <person name="Oakeshott J.G."/>
            <person name="Zhang G."/>
        </authorList>
    </citation>
    <scope>NUCLEOTIDE SEQUENCE</scope>
    <source>
        <strain evidence="14">BGI-SZ-2011g</strain>
    </source>
</reference>
<dbReference type="Pfam" id="PF00084">
    <property type="entry name" value="Sushi"/>
    <property type="match status" value="1"/>
</dbReference>
<dbReference type="PROSITE" id="PS51220">
    <property type="entry name" value="NIDO"/>
    <property type="match status" value="1"/>
</dbReference>
<feature type="domain" description="VWFD" evidence="13">
    <location>
        <begin position="855"/>
        <end position="1063"/>
    </location>
</feature>
<evidence type="ECO:0000256" key="6">
    <source>
        <dbReference type="PROSITE-ProRule" id="PRU00302"/>
    </source>
</evidence>
<evidence type="ECO:0000256" key="9">
    <source>
        <dbReference type="SAM" id="SignalP"/>
    </source>
</evidence>
<dbReference type="SMART" id="SM00216">
    <property type="entry name" value="VWD"/>
    <property type="match status" value="1"/>
</dbReference>
<comment type="caution">
    <text evidence="14">The sequence shown here is derived from an EMBL/GenBank/DDBJ whole genome shotgun (WGS) entry which is preliminary data.</text>
</comment>
<name>A0AAD4JTU5_9MUSC</name>
<evidence type="ECO:0000259" key="10">
    <source>
        <dbReference type="PROSITE" id="PS50856"/>
    </source>
</evidence>
<evidence type="ECO:0000256" key="4">
    <source>
        <dbReference type="ARBA" id="ARBA00023136"/>
    </source>
</evidence>
<dbReference type="Pfam" id="PF23263">
    <property type="entry name" value="C8-3_MUC4"/>
    <property type="match status" value="1"/>
</dbReference>
<dbReference type="GO" id="GO:0007160">
    <property type="term" value="P:cell-matrix adhesion"/>
    <property type="evidence" value="ECO:0007669"/>
    <property type="project" value="InterPro"/>
</dbReference>
<dbReference type="Gene3D" id="2.10.70.10">
    <property type="entry name" value="Complement Module, domain 1"/>
    <property type="match status" value="1"/>
</dbReference>
<evidence type="ECO:0000259" key="13">
    <source>
        <dbReference type="PROSITE" id="PS51233"/>
    </source>
</evidence>
<comment type="subcellular location">
    <subcellularLocation>
        <location evidence="1">Membrane</location>
    </subcellularLocation>
</comment>
<dbReference type="InterPro" id="IPR000436">
    <property type="entry name" value="Sushi_SCR_CCP_dom"/>
</dbReference>
<dbReference type="EMBL" id="JAJJHW010003409">
    <property type="protein sequence ID" value="KAH8359508.1"/>
    <property type="molecule type" value="Genomic_DNA"/>
</dbReference>
<evidence type="ECO:0000313" key="14">
    <source>
        <dbReference type="EMBL" id="KAH8359508.1"/>
    </source>
</evidence>
<gene>
    <name evidence="14" type="ORF">KR093_007213</name>
</gene>
<dbReference type="InterPro" id="IPR013783">
    <property type="entry name" value="Ig-like_fold"/>
</dbReference>
<dbReference type="Proteomes" id="UP001200034">
    <property type="component" value="Unassembled WGS sequence"/>
</dbReference>
<dbReference type="SMART" id="SM00539">
    <property type="entry name" value="NIDO"/>
    <property type="match status" value="1"/>
</dbReference>
<dbReference type="PROSITE" id="PS51233">
    <property type="entry name" value="VWFD"/>
    <property type="match status" value="1"/>
</dbReference>
<dbReference type="Pfam" id="PF06119">
    <property type="entry name" value="NIDO"/>
    <property type="match status" value="1"/>
</dbReference>
<dbReference type="PANTHER" id="PTHR13802">
    <property type="entry name" value="MUCIN 4-RELATED"/>
    <property type="match status" value="1"/>
</dbReference>
<feature type="compositionally biased region" description="Polar residues" evidence="7">
    <location>
        <begin position="1428"/>
        <end position="1459"/>
    </location>
</feature>
<evidence type="ECO:0000256" key="1">
    <source>
        <dbReference type="ARBA" id="ARBA00004370"/>
    </source>
</evidence>
<dbReference type="SUPFAM" id="SSF81296">
    <property type="entry name" value="E set domains"/>
    <property type="match status" value="1"/>
</dbReference>
<evidence type="ECO:0000313" key="15">
    <source>
        <dbReference type="Proteomes" id="UP001200034"/>
    </source>
</evidence>
<evidence type="ECO:0000256" key="7">
    <source>
        <dbReference type="SAM" id="MobiDB-lite"/>
    </source>
</evidence>
<keyword evidence="6" id="KW-0768">Sushi</keyword>
<dbReference type="Pfam" id="PF03782">
    <property type="entry name" value="AMOP"/>
    <property type="match status" value="1"/>
</dbReference>
<accession>A0AAD4JTU5</accession>
<feature type="region of interest" description="Disordered" evidence="7">
    <location>
        <begin position="1299"/>
        <end position="1321"/>
    </location>
</feature>
<evidence type="ECO:0000256" key="3">
    <source>
        <dbReference type="ARBA" id="ARBA00022989"/>
    </source>
</evidence>
<evidence type="ECO:0000256" key="2">
    <source>
        <dbReference type="ARBA" id="ARBA00022692"/>
    </source>
</evidence>
<feature type="chain" id="PRO_5041909980" description="Protein mesh" evidence="9">
    <location>
        <begin position="22"/>
        <end position="1529"/>
    </location>
</feature>
<keyword evidence="5" id="KW-1015">Disulfide bond</keyword>
<dbReference type="GO" id="GO:0016020">
    <property type="term" value="C:membrane"/>
    <property type="evidence" value="ECO:0007669"/>
    <property type="project" value="UniProtKB-SubCell"/>
</dbReference>
<dbReference type="SUPFAM" id="SSF57535">
    <property type="entry name" value="Complement control module/SCR domain"/>
    <property type="match status" value="1"/>
</dbReference>
<evidence type="ECO:0000256" key="8">
    <source>
        <dbReference type="SAM" id="Phobius"/>
    </source>
</evidence>
<dbReference type="SMART" id="SM00032">
    <property type="entry name" value="CCP"/>
    <property type="match status" value="1"/>
</dbReference>
<keyword evidence="9" id="KW-0732">Signal</keyword>
<keyword evidence="15" id="KW-1185">Reference proteome</keyword>
<dbReference type="InterPro" id="IPR005533">
    <property type="entry name" value="AMOP_dom"/>
</dbReference>